<dbReference type="AlphaFoldDB" id="A0AAD5CXR5"/>
<name>A0AAD5CXR5_AMBAR</name>
<accession>A0AAD5CXR5</accession>
<keyword evidence="2" id="KW-1185">Reference proteome</keyword>
<reference evidence="1" key="1">
    <citation type="submission" date="2022-06" db="EMBL/GenBank/DDBJ databases">
        <title>Uncovering the hologenomic basis of an extraordinary plant invasion.</title>
        <authorList>
            <person name="Bieker V.C."/>
            <person name="Martin M.D."/>
            <person name="Gilbert T."/>
            <person name="Hodgins K."/>
            <person name="Battlay P."/>
            <person name="Petersen B."/>
            <person name="Wilson J."/>
        </authorList>
    </citation>
    <scope>NUCLEOTIDE SEQUENCE</scope>
    <source>
        <strain evidence="1">AA19_3_7</strain>
        <tissue evidence="1">Leaf</tissue>
    </source>
</reference>
<proteinExistence type="predicted"/>
<protein>
    <submittedName>
        <fullName evidence="1">Uncharacterized protein</fullName>
    </submittedName>
</protein>
<organism evidence="1 2">
    <name type="scientific">Ambrosia artemisiifolia</name>
    <name type="common">Common ragweed</name>
    <dbReference type="NCBI Taxonomy" id="4212"/>
    <lineage>
        <taxon>Eukaryota</taxon>
        <taxon>Viridiplantae</taxon>
        <taxon>Streptophyta</taxon>
        <taxon>Embryophyta</taxon>
        <taxon>Tracheophyta</taxon>
        <taxon>Spermatophyta</taxon>
        <taxon>Magnoliopsida</taxon>
        <taxon>eudicotyledons</taxon>
        <taxon>Gunneridae</taxon>
        <taxon>Pentapetalae</taxon>
        <taxon>asterids</taxon>
        <taxon>campanulids</taxon>
        <taxon>Asterales</taxon>
        <taxon>Asteraceae</taxon>
        <taxon>Asteroideae</taxon>
        <taxon>Heliantheae alliance</taxon>
        <taxon>Heliantheae</taxon>
        <taxon>Ambrosia</taxon>
    </lineage>
</organism>
<gene>
    <name evidence="1" type="ORF">M8C21_032789</name>
</gene>
<dbReference type="Proteomes" id="UP001206925">
    <property type="component" value="Unassembled WGS sequence"/>
</dbReference>
<sequence>MHVIGEGVEYNWSVGTSNKWRGNSLSIAAILFSSTTSIAESVTNVSIDLIIIECGSITVLEKKNL</sequence>
<evidence type="ECO:0000313" key="1">
    <source>
        <dbReference type="EMBL" id="KAI7749909.1"/>
    </source>
</evidence>
<dbReference type="EMBL" id="JAMZMK010006263">
    <property type="protein sequence ID" value="KAI7749909.1"/>
    <property type="molecule type" value="Genomic_DNA"/>
</dbReference>
<comment type="caution">
    <text evidence="1">The sequence shown here is derived from an EMBL/GenBank/DDBJ whole genome shotgun (WGS) entry which is preliminary data.</text>
</comment>
<evidence type="ECO:0000313" key="2">
    <source>
        <dbReference type="Proteomes" id="UP001206925"/>
    </source>
</evidence>